<dbReference type="GO" id="GO:0003700">
    <property type="term" value="F:DNA-binding transcription factor activity"/>
    <property type="evidence" value="ECO:0007669"/>
    <property type="project" value="InterPro"/>
</dbReference>
<evidence type="ECO:0000256" key="2">
    <source>
        <dbReference type="ARBA" id="ARBA00023125"/>
    </source>
</evidence>
<gene>
    <name evidence="5" type="ORF">ABW99_15375</name>
</gene>
<keyword evidence="1" id="KW-0805">Transcription regulation</keyword>
<dbReference type="PRINTS" id="PR00598">
    <property type="entry name" value="HTHMARR"/>
</dbReference>
<dbReference type="PROSITE" id="PS50995">
    <property type="entry name" value="HTH_MARR_2"/>
    <property type="match status" value="1"/>
</dbReference>
<dbReference type="EMBL" id="CP011568">
    <property type="protein sequence ID" value="AKJ69393.1"/>
    <property type="molecule type" value="Genomic_DNA"/>
</dbReference>
<dbReference type="InterPro" id="IPR000835">
    <property type="entry name" value="HTH_MarR-typ"/>
</dbReference>
<dbReference type="SUPFAM" id="SSF46785">
    <property type="entry name" value="Winged helix' DNA-binding domain"/>
    <property type="match status" value="1"/>
</dbReference>
<protein>
    <submittedName>
        <fullName evidence="5">MFS transporter</fullName>
    </submittedName>
</protein>
<dbReference type="OrthoDB" id="6195716at2"/>
<dbReference type="KEGG" id="ptx:ABW99_15375"/>
<dbReference type="PANTHER" id="PTHR42756:SF1">
    <property type="entry name" value="TRANSCRIPTIONAL REPRESSOR OF EMRAB OPERON"/>
    <property type="match status" value="1"/>
</dbReference>
<evidence type="ECO:0000256" key="3">
    <source>
        <dbReference type="ARBA" id="ARBA00023163"/>
    </source>
</evidence>
<accession>A0A0G3EQT0</accession>
<feature type="domain" description="HTH marR-type" evidence="4">
    <location>
        <begin position="12"/>
        <end position="144"/>
    </location>
</feature>
<dbReference type="SMART" id="SM00347">
    <property type="entry name" value="HTH_MARR"/>
    <property type="match status" value="1"/>
</dbReference>
<keyword evidence="3" id="KW-0804">Transcription</keyword>
<evidence type="ECO:0000313" key="5">
    <source>
        <dbReference type="EMBL" id="AKJ69393.1"/>
    </source>
</evidence>
<dbReference type="Pfam" id="PF01047">
    <property type="entry name" value="MarR"/>
    <property type="match status" value="1"/>
</dbReference>
<dbReference type="GO" id="GO:0003677">
    <property type="term" value="F:DNA binding"/>
    <property type="evidence" value="ECO:0007669"/>
    <property type="project" value="UniProtKB-KW"/>
</dbReference>
<dbReference type="InterPro" id="IPR036388">
    <property type="entry name" value="WH-like_DNA-bd_sf"/>
</dbReference>
<dbReference type="InterPro" id="IPR036390">
    <property type="entry name" value="WH_DNA-bd_sf"/>
</dbReference>
<dbReference type="RefSeq" id="WP_047215295.1">
    <property type="nucleotide sequence ID" value="NZ_CP011568.3"/>
</dbReference>
<dbReference type="STRING" id="445709.ABW99_15375"/>
<sequence length="145" mass="16626">MKHYVKSRFLITDSIGFYIARARNSLQMDMDAALKTLGVNAPQMGVLLSIANRGTATPFELSKDLVIDTGLMTRMLDKLETHGWLKRERSLEDRRVVNLYLTEAGERMSAELAKIVPDVLNTRLQTFTKEEFEEFRRLLKKFTAA</sequence>
<dbReference type="AlphaFoldDB" id="A0A0G3EQT0"/>
<dbReference type="PANTHER" id="PTHR42756">
    <property type="entry name" value="TRANSCRIPTIONAL REGULATOR, MARR"/>
    <property type="match status" value="1"/>
</dbReference>
<reference evidence="6" key="1">
    <citation type="submission" date="2015-06" db="EMBL/GenBank/DDBJ databases">
        <authorList>
            <person name="Lim Y.L."/>
            <person name="Ee R."/>
            <person name="Yong D."/>
            <person name="How K.Y."/>
            <person name="Yin W.F."/>
            <person name="Chan K.G."/>
        </authorList>
    </citation>
    <scope>NUCLEOTIDE SEQUENCE [LARGE SCALE GENOMIC DNA]</scope>
    <source>
        <strain evidence="6">DSM 25325</strain>
    </source>
</reference>
<keyword evidence="2" id="KW-0238">DNA-binding</keyword>
<evidence type="ECO:0000256" key="1">
    <source>
        <dbReference type="ARBA" id="ARBA00023015"/>
    </source>
</evidence>
<dbReference type="Gene3D" id="1.10.10.10">
    <property type="entry name" value="Winged helix-like DNA-binding domain superfamily/Winged helix DNA-binding domain"/>
    <property type="match status" value="1"/>
</dbReference>
<name>A0A0G3EQT0_9BURK</name>
<organism evidence="5 6">
    <name type="scientific">Pandoraea thiooxydans</name>
    <dbReference type="NCBI Taxonomy" id="445709"/>
    <lineage>
        <taxon>Bacteria</taxon>
        <taxon>Pseudomonadati</taxon>
        <taxon>Pseudomonadota</taxon>
        <taxon>Betaproteobacteria</taxon>
        <taxon>Burkholderiales</taxon>
        <taxon>Burkholderiaceae</taxon>
        <taxon>Pandoraea</taxon>
    </lineage>
</organism>
<dbReference type="Proteomes" id="UP000036700">
    <property type="component" value="Chromosome"/>
</dbReference>
<evidence type="ECO:0000259" key="4">
    <source>
        <dbReference type="PROSITE" id="PS50995"/>
    </source>
</evidence>
<keyword evidence="6" id="KW-1185">Reference proteome</keyword>
<dbReference type="PATRIC" id="fig|445709.3.peg.3253"/>
<proteinExistence type="predicted"/>
<evidence type="ECO:0000313" key="6">
    <source>
        <dbReference type="Proteomes" id="UP000036700"/>
    </source>
</evidence>